<evidence type="ECO:0000313" key="2">
    <source>
        <dbReference type="Proteomes" id="UP000245765"/>
    </source>
</evidence>
<evidence type="ECO:0000313" key="1">
    <source>
        <dbReference type="EMBL" id="PWS35234.1"/>
    </source>
</evidence>
<dbReference type="EMBL" id="QGNA01000005">
    <property type="protein sequence ID" value="PWS35234.1"/>
    <property type="molecule type" value="Genomic_DNA"/>
</dbReference>
<sequence>MFATACSNPAATKPAIGSTSMIRRWAGRRLESAEENHAHAARAASEVLPADRAAGATRLVVCDLSAAPHLDLAARVKHGRVAPRPRRGRPTA</sequence>
<protein>
    <submittedName>
        <fullName evidence="1">Uncharacterized protein</fullName>
    </submittedName>
</protein>
<keyword evidence="2" id="KW-1185">Reference proteome</keyword>
<accession>A0A317F853</accession>
<comment type="caution">
    <text evidence="1">The sequence shown here is derived from an EMBL/GenBank/DDBJ whole genome shotgun (WGS) entry which is preliminary data.</text>
</comment>
<organism evidence="1 2">
    <name type="scientific">Falsiroseomonas bella</name>
    <dbReference type="NCBI Taxonomy" id="2184016"/>
    <lineage>
        <taxon>Bacteria</taxon>
        <taxon>Pseudomonadati</taxon>
        <taxon>Pseudomonadota</taxon>
        <taxon>Alphaproteobacteria</taxon>
        <taxon>Acetobacterales</taxon>
        <taxon>Roseomonadaceae</taxon>
        <taxon>Falsiroseomonas</taxon>
    </lineage>
</organism>
<name>A0A317F853_9PROT</name>
<reference evidence="2" key="1">
    <citation type="submission" date="2018-05" db="EMBL/GenBank/DDBJ databases">
        <authorList>
            <person name="Du Z."/>
            <person name="Wang X."/>
        </authorList>
    </citation>
    <scope>NUCLEOTIDE SEQUENCE [LARGE SCALE GENOMIC DNA]</scope>
    <source>
        <strain evidence="2">CQN31</strain>
    </source>
</reference>
<dbReference type="RefSeq" id="WP_109872879.1">
    <property type="nucleotide sequence ID" value="NZ_QGNA01000005.1"/>
</dbReference>
<gene>
    <name evidence="1" type="ORF">DFH01_23305</name>
</gene>
<proteinExistence type="predicted"/>
<dbReference type="Proteomes" id="UP000245765">
    <property type="component" value="Unassembled WGS sequence"/>
</dbReference>
<dbReference type="AlphaFoldDB" id="A0A317F853"/>